<dbReference type="Proteomes" id="UP000215355">
    <property type="component" value="Chromosome 1"/>
</dbReference>
<gene>
    <name evidence="2" type="ORF">SAMEA4412673_03585</name>
</gene>
<proteinExistence type="predicted"/>
<dbReference type="CDD" id="cd12956">
    <property type="entry name" value="CBM_SusE-F_like"/>
    <property type="match status" value="1"/>
</dbReference>
<dbReference type="KEGG" id="smiz:4412673_03585"/>
<dbReference type="CDD" id="cd12967">
    <property type="entry name" value="CBM_SusE-F_like_u1"/>
    <property type="match status" value="1"/>
</dbReference>
<organism evidence="2 3">
    <name type="scientific">Sphingobacterium mizutaii</name>
    <dbReference type="NCBI Taxonomy" id="1010"/>
    <lineage>
        <taxon>Bacteria</taxon>
        <taxon>Pseudomonadati</taxon>
        <taxon>Bacteroidota</taxon>
        <taxon>Sphingobacteriia</taxon>
        <taxon>Sphingobacteriales</taxon>
        <taxon>Sphingobacteriaceae</taxon>
        <taxon>Sphingobacterium</taxon>
    </lineage>
</organism>
<feature type="domain" description="SusE outer membrane protein" evidence="1">
    <location>
        <begin position="22"/>
        <end position="131"/>
    </location>
</feature>
<protein>
    <recommendedName>
        <fullName evidence="1">SusE outer membrane protein domain-containing protein</fullName>
    </recommendedName>
</protein>
<dbReference type="Gene3D" id="2.60.40.3620">
    <property type="match status" value="2"/>
</dbReference>
<sequence length="339" mass="36457">MKTLTYLWLLIGIVFTLQSCDKDETKTVLLDEQSRTSAVLAVSSSTIVLSKEVADQTMLQIRLSPASFGYQAAISNTLQFAVKGSNFAEVKEVIIPNGQDSLDFTGDNLNTQVLALNVPTGEPTAIEVRIKSSISGSIAPVYSTPVSLEITPYAAVSYLYVPGAYQNWVIEVAESLISPTSNSIYTGIIYFPEADSEFKITPLRDWAQSFGDAGDNKIILNGGGNIKAPRAGNLELTVNTNNNTIAYADHSWGVIGDATPGGWGADTDMRYDNANQVWKVTVDFVVGNFKFRKNHDWGTNLGGANGTLSAGGADIAVSQAGTYDIILDVTNNTYTLVKK</sequence>
<evidence type="ECO:0000259" key="1">
    <source>
        <dbReference type="Pfam" id="PF14292"/>
    </source>
</evidence>
<reference evidence="2 3" key="1">
    <citation type="submission" date="2017-06" db="EMBL/GenBank/DDBJ databases">
        <authorList>
            <consortium name="Pathogen Informatics"/>
        </authorList>
    </citation>
    <scope>NUCLEOTIDE SEQUENCE [LARGE SCALE GENOMIC DNA]</scope>
    <source>
        <strain evidence="2 3">NCTC12149</strain>
    </source>
</reference>
<dbReference type="AlphaFoldDB" id="A0AAJ4XEA9"/>
<dbReference type="EMBL" id="LT906468">
    <property type="protein sequence ID" value="SNV60216.1"/>
    <property type="molecule type" value="Genomic_DNA"/>
</dbReference>
<dbReference type="InterPro" id="IPR025970">
    <property type="entry name" value="SusE"/>
</dbReference>
<name>A0AAJ4XEA9_9SPHI</name>
<dbReference type="PROSITE" id="PS51257">
    <property type="entry name" value="PROKAR_LIPOPROTEIN"/>
    <property type="match status" value="1"/>
</dbReference>
<accession>A0AAJ4XEA9</accession>
<dbReference type="Pfam" id="PF14292">
    <property type="entry name" value="SusE"/>
    <property type="match status" value="1"/>
</dbReference>
<evidence type="ECO:0000313" key="3">
    <source>
        <dbReference type="Proteomes" id="UP000215355"/>
    </source>
</evidence>
<dbReference type="RefSeq" id="WP_093099130.1">
    <property type="nucleotide sequence ID" value="NZ_DAMBSL010000001.1"/>
</dbReference>
<evidence type="ECO:0000313" key="2">
    <source>
        <dbReference type="EMBL" id="SNV60216.1"/>
    </source>
</evidence>